<sequence length="579" mass="64458">MSAANMADSPFANQTFTEKLSSLPAILWDNRGLFVLECRIIFAAMACIYIGSHGALRRPPSANPPKRGKKGESRDRRDEEEPFVQGLLPSDAILFPVLAGVILVGLYYLIKWLEDPDILNKILKVYFSTMSLASMGKLFADSLHILTGFIFPTVWTTKAGKLYHVDQSKRGQWHKADDSADLVYDDKKKTPLPGRWSKLSLSDASNKFLWEVRHLLLEQWTIRLSIHGIANETFKVKFNDILGTVLAVGVNVLYYTTESTFLSNVMGYAFSYVGIIIMSPITFGTGTAVLFGLFFYDIYMVFYTPFMVTVATKLDVPIKLVFEGPTKASMLGLGDIVLPGIFVALCLRFDHYMYYYRQRKLVPVELKLEDESSGQLVSSTKTQRMVVKPDYVSPQGQWGDWFWSTGLSKALSPDATPALKASAFPKTYFYAAMVGYLLAMIMTLAMLLVYRHAQPALLYLVPGVVFATWLTGTVRGELREMWAYTEDGRLDTADTIVDVDGDGNVIDVVKNDGKIGEKQKTTTETEADAKAAEETASTADKAEKKVEESKRKAVDGKGKRYPVFLFSIEAPAPGAVNDS</sequence>
<protein>
    <submittedName>
        <fullName evidence="1">Signal peptide peptidase-domain-containing protein</fullName>
    </submittedName>
</protein>
<name>A0ACB9YPE5_9PEZI</name>
<gene>
    <name evidence="1" type="ORF">F4820DRAFT_436138</name>
</gene>
<organism evidence="1 2">
    <name type="scientific">Hypoxylon rubiginosum</name>
    <dbReference type="NCBI Taxonomy" id="110542"/>
    <lineage>
        <taxon>Eukaryota</taxon>
        <taxon>Fungi</taxon>
        <taxon>Dikarya</taxon>
        <taxon>Ascomycota</taxon>
        <taxon>Pezizomycotina</taxon>
        <taxon>Sordariomycetes</taxon>
        <taxon>Xylariomycetidae</taxon>
        <taxon>Xylariales</taxon>
        <taxon>Hypoxylaceae</taxon>
        <taxon>Hypoxylon</taxon>
    </lineage>
</organism>
<dbReference type="Proteomes" id="UP001497700">
    <property type="component" value="Unassembled WGS sequence"/>
</dbReference>
<keyword evidence="2" id="KW-1185">Reference proteome</keyword>
<evidence type="ECO:0000313" key="1">
    <source>
        <dbReference type="EMBL" id="KAI4860645.1"/>
    </source>
</evidence>
<comment type="caution">
    <text evidence="1">The sequence shown here is derived from an EMBL/GenBank/DDBJ whole genome shotgun (WGS) entry which is preliminary data.</text>
</comment>
<accession>A0ACB9YPE5</accession>
<dbReference type="EMBL" id="MU393578">
    <property type="protein sequence ID" value="KAI4860645.1"/>
    <property type="molecule type" value="Genomic_DNA"/>
</dbReference>
<proteinExistence type="predicted"/>
<reference evidence="1 2" key="1">
    <citation type="journal article" date="2022" name="New Phytol.">
        <title>Ecological generalism drives hyperdiversity of secondary metabolite gene clusters in xylarialean endophytes.</title>
        <authorList>
            <person name="Franco M.E.E."/>
            <person name="Wisecaver J.H."/>
            <person name="Arnold A.E."/>
            <person name="Ju Y.M."/>
            <person name="Slot J.C."/>
            <person name="Ahrendt S."/>
            <person name="Moore L.P."/>
            <person name="Eastman K.E."/>
            <person name="Scott K."/>
            <person name="Konkel Z."/>
            <person name="Mondo S.J."/>
            <person name="Kuo A."/>
            <person name="Hayes R.D."/>
            <person name="Haridas S."/>
            <person name="Andreopoulos B."/>
            <person name="Riley R."/>
            <person name="LaButti K."/>
            <person name="Pangilinan J."/>
            <person name="Lipzen A."/>
            <person name="Amirebrahimi M."/>
            <person name="Yan J."/>
            <person name="Adam C."/>
            <person name="Keymanesh K."/>
            <person name="Ng V."/>
            <person name="Louie K."/>
            <person name="Northen T."/>
            <person name="Drula E."/>
            <person name="Henrissat B."/>
            <person name="Hsieh H.M."/>
            <person name="Youens-Clark K."/>
            <person name="Lutzoni F."/>
            <person name="Miadlikowska J."/>
            <person name="Eastwood D.C."/>
            <person name="Hamelin R.C."/>
            <person name="Grigoriev I.V."/>
            <person name="U'Ren J.M."/>
        </authorList>
    </citation>
    <scope>NUCLEOTIDE SEQUENCE [LARGE SCALE GENOMIC DNA]</scope>
    <source>
        <strain evidence="1 2">CBS 119005</strain>
    </source>
</reference>
<evidence type="ECO:0000313" key="2">
    <source>
        <dbReference type="Proteomes" id="UP001497700"/>
    </source>
</evidence>